<evidence type="ECO:0000313" key="1">
    <source>
        <dbReference type="EMBL" id="ATC84399.1"/>
    </source>
</evidence>
<gene>
    <name evidence="1" type="ORF">PAGA_b0503</name>
</gene>
<keyword evidence="2" id="KW-1185">Reference proteome</keyword>
<proteinExistence type="predicted"/>
<protein>
    <submittedName>
        <fullName evidence="1">Uncharacterized protein</fullName>
    </submittedName>
</protein>
<sequence length="41" mass="4776">MTPIRGQSRQEPSCNYALTYFLLGTAKLHRLFIKACRFLMV</sequence>
<organism evidence="1 2">
    <name type="scientific">Pseudoalteromonas agarivorans DSM 14585</name>
    <dbReference type="NCBI Taxonomy" id="1312369"/>
    <lineage>
        <taxon>Bacteria</taxon>
        <taxon>Pseudomonadati</taxon>
        <taxon>Pseudomonadota</taxon>
        <taxon>Gammaproteobacteria</taxon>
        <taxon>Alteromonadales</taxon>
        <taxon>Pseudoalteromonadaceae</taxon>
        <taxon>Pseudoalteromonas</taxon>
    </lineage>
</organism>
<dbReference type="EMBL" id="CP011012">
    <property type="protein sequence ID" value="ATC84399.1"/>
    <property type="molecule type" value="Genomic_DNA"/>
</dbReference>
<evidence type="ECO:0000313" key="2">
    <source>
        <dbReference type="Proteomes" id="UP000217277"/>
    </source>
</evidence>
<dbReference type="Proteomes" id="UP000217277">
    <property type="component" value="Chromosome II"/>
</dbReference>
<name>A0ACA8E2B4_9GAMM</name>
<reference evidence="1" key="1">
    <citation type="submission" date="2015-03" db="EMBL/GenBank/DDBJ databases">
        <authorList>
            <person name="Xie B.-B."/>
            <person name="Rong J.-C."/>
            <person name="Qin Q.-L."/>
            <person name="Zhang Y.-Z."/>
        </authorList>
    </citation>
    <scope>NUCLEOTIDE SEQUENCE</scope>
    <source>
        <strain evidence="1">DSM 14585</strain>
    </source>
</reference>
<accession>A0ACA8E2B4</accession>